<proteinExistence type="predicted"/>
<gene>
    <name evidence="1" type="ORF">SAMN05216600_103144</name>
</gene>
<evidence type="ECO:0000313" key="1">
    <source>
        <dbReference type="EMBL" id="SEQ06327.1"/>
    </source>
</evidence>
<keyword evidence="2" id="KW-1185">Reference proteome</keyword>
<dbReference type="InterPro" id="IPR003489">
    <property type="entry name" value="RHF/RaiA"/>
</dbReference>
<accession>A0ABY1B6A9</accession>
<dbReference type="SUPFAM" id="SSF69754">
    <property type="entry name" value="Ribosome binding protein Y (YfiA homologue)"/>
    <property type="match status" value="1"/>
</dbReference>
<organism evidence="1 2">
    <name type="scientific">Pseudomonas cuatrocienegasensis</name>
    <dbReference type="NCBI Taxonomy" id="543360"/>
    <lineage>
        <taxon>Bacteria</taxon>
        <taxon>Pseudomonadati</taxon>
        <taxon>Pseudomonadota</taxon>
        <taxon>Gammaproteobacteria</taxon>
        <taxon>Pseudomonadales</taxon>
        <taxon>Pseudomonadaceae</taxon>
        <taxon>Pseudomonas</taxon>
    </lineage>
</organism>
<protein>
    <submittedName>
        <fullName evidence="1">Ribosomal subunit interface protein</fullName>
    </submittedName>
</protein>
<comment type="caution">
    <text evidence="1">The sequence shown here is derived from an EMBL/GenBank/DDBJ whole genome shotgun (WGS) entry which is preliminary data.</text>
</comment>
<reference evidence="1 2" key="1">
    <citation type="submission" date="2016-10" db="EMBL/GenBank/DDBJ databases">
        <authorList>
            <person name="Varghese N."/>
            <person name="Submissions S."/>
        </authorList>
    </citation>
    <scope>NUCLEOTIDE SEQUENCE [LARGE SCALE GENOMIC DNA]</scope>
    <source>
        <strain evidence="1 2">CIP 109853</strain>
    </source>
</reference>
<dbReference type="Pfam" id="PF02482">
    <property type="entry name" value="Ribosomal_S30AE"/>
    <property type="match status" value="1"/>
</dbReference>
<dbReference type="Proteomes" id="UP000198512">
    <property type="component" value="Unassembled WGS sequence"/>
</dbReference>
<dbReference type="EMBL" id="FOFP01000003">
    <property type="protein sequence ID" value="SEQ06327.1"/>
    <property type="molecule type" value="Genomic_DNA"/>
</dbReference>
<dbReference type="InterPro" id="IPR036567">
    <property type="entry name" value="RHF-like"/>
</dbReference>
<evidence type="ECO:0000313" key="2">
    <source>
        <dbReference type="Proteomes" id="UP000198512"/>
    </source>
</evidence>
<name>A0ABY1B6A9_9PSED</name>
<dbReference type="Gene3D" id="3.30.160.100">
    <property type="entry name" value="Ribosome hibernation promotion factor-like"/>
    <property type="match status" value="1"/>
</dbReference>
<dbReference type="RefSeq" id="WP_069516385.1">
    <property type="nucleotide sequence ID" value="NZ_FOFP01000003.1"/>
</dbReference>
<sequence>MQIHVNSNHIEGSARLQAWIEASVGERLERFDDLLTRVEVHVSDENGAKAGDDDKRCQIEARPKGHQPLSVTHKAASLDQAVDGAAEKMRHALEHLMGKLDAKVLSAGELNDPLLEESPEQVKDALLQEEFLARQEALGKE</sequence>